<dbReference type="AlphaFoldDB" id="A0A9X3NJR1"/>
<dbReference type="InterPro" id="IPR000551">
    <property type="entry name" value="MerR-type_HTH_dom"/>
</dbReference>
<dbReference type="EMBL" id="JAJAQC010000003">
    <property type="protein sequence ID" value="MDA0563094.1"/>
    <property type="molecule type" value="Genomic_DNA"/>
</dbReference>
<dbReference type="SMART" id="SM00422">
    <property type="entry name" value="HTH_MERR"/>
    <property type="match status" value="1"/>
</dbReference>
<dbReference type="GO" id="GO:0003677">
    <property type="term" value="F:DNA binding"/>
    <property type="evidence" value="ECO:0007669"/>
    <property type="project" value="UniProtKB-KW"/>
</dbReference>
<comment type="caution">
    <text evidence="3">The sequence shown here is derived from an EMBL/GenBank/DDBJ whole genome shotgun (WGS) entry which is preliminary data.</text>
</comment>
<evidence type="ECO:0000256" key="1">
    <source>
        <dbReference type="ARBA" id="ARBA00023125"/>
    </source>
</evidence>
<dbReference type="PRINTS" id="PR00040">
    <property type="entry name" value="HTHMERR"/>
</dbReference>
<keyword evidence="1" id="KW-0238">DNA-binding</keyword>
<organism evidence="3 4">
    <name type="scientific">Streptomonospora mangrovi</name>
    <dbReference type="NCBI Taxonomy" id="2883123"/>
    <lineage>
        <taxon>Bacteria</taxon>
        <taxon>Bacillati</taxon>
        <taxon>Actinomycetota</taxon>
        <taxon>Actinomycetes</taxon>
        <taxon>Streptosporangiales</taxon>
        <taxon>Nocardiopsidaceae</taxon>
        <taxon>Streptomonospora</taxon>
    </lineage>
</organism>
<dbReference type="PROSITE" id="PS50937">
    <property type="entry name" value="HTH_MERR_2"/>
    <property type="match status" value="1"/>
</dbReference>
<name>A0A9X3NJR1_9ACTN</name>
<dbReference type="Proteomes" id="UP001140076">
    <property type="component" value="Unassembled WGS sequence"/>
</dbReference>
<dbReference type="SUPFAM" id="SSF46955">
    <property type="entry name" value="Putative DNA-binding domain"/>
    <property type="match status" value="1"/>
</dbReference>
<evidence type="ECO:0000259" key="2">
    <source>
        <dbReference type="PROSITE" id="PS50937"/>
    </source>
</evidence>
<dbReference type="RefSeq" id="WP_270070382.1">
    <property type="nucleotide sequence ID" value="NZ_JAJAQC010000003.1"/>
</dbReference>
<feature type="domain" description="HTH merR-type" evidence="2">
    <location>
        <begin position="1"/>
        <end position="70"/>
    </location>
</feature>
<accession>A0A9X3NJR1</accession>
<dbReference type="GO" id="GO:0003700">
    <property type="term" value="F:DNA-binding transcription factor activity"/>
    <property type="evidence" value="ECO:0007669"/>
    <property type="project" value="InterPro"/>
</dbReference>
<keyword evidence="4" id="KW-1185">Reference proteome</keyword>
<dbReference type="InterPro" id="IPR047057">
    <property type="entry name" value="MerR_fam"/>
</dbReference>
<proteinExistence type="predicted"/>
<gene>
    <name evidence="3" type="ORF">LG943_01925</name>
</gene>
<sequence length="224" mass="23984">MRISELSRRSGVPVATIKYYLREDLLPKGEAVSTTQADYSEAHLHRLRLVRALVEVAEVPLARIRAVLAALDDPGLDLHTVLGTAIFAMSPAPEDRPGDPDWDRAADQTAELLAELAWRITPGSPARAQLTQALAAMQALGRPATPEMLRGYAAAAHQAARLDVACIDPEAPREEALLYAVSLSALMEQSLGALRRLAQEDVSAARFGAAAPGAQGREPGTEPR</sequence>
<protein>
    <submittedName>
        <fullName evidence="3">MerR family transcriptional regulator</fullName>
    </submittedName>
</protein>
<dbReference type="Pfam" id="PF13411">
    <property type="entry name" value="MerR_1"/>
    <property type="match status" value="1"/>
</dbReference>
<evidence type="ECO:0000313" key="3">
    <source>
        <dbReference type="EMBL" id="MDA0563094.1"/>
    </source>
</evidence>
<dbReference type="PANTHER" id="PTHR30204:SF98">
    <property type="entry name" value="HTH-TYPE TRANSCRIPTIONAL REGULATOR ADHR"/>
    <property type="match status" value="1"/>
</dbReference>
<dbReference type="PANTHER" id="PTHR30204">
    <property type="entry name" value="REDOX-CYCLING DRUG-SENSING TRANSCRIPTIONAL ACTIVATOR SOXR"/>
    <property type="match status" value="1"/>
</dbReference>
<dbReference type="Gene3D" id="1.10.1660.10">
    <property type="match status" value="1"/>
</dbReference>
<evidence type="ECO:0000313" key="4">
    <source>
        <dbReference type="Proteomes" id="UP001140076"/>
    </source>
</evidence>
<dbReference type="InterPro" id="IPR009061">
    <property type="entry name" value="DNA-bd_dom_put_sf"/>
</dbReference>
<reference evidence="3" key="1">
    <citation type="submission" date="2021-10" db="EMBL/GenBank/DDBJ databases">
        <title>Streptomonospora sp. nov., isolated from mangrove soil.</title>
        <authorList>
            <person name="Chen X."/>
            <person name="Ge X."/>
            <person name="Liu W."/>
        </authorList>
    </citation>
    <scope>NUCLEOTIDE SEQUENCE</scope>
    <source>
        <strain evidence="3">S1-112</strain>
    </source>
</reference>